<dbReference type="PANTHER" id="PTHR43685">
    <property type="entry name" value="GLYCOSYLTRANSFERASE"/>
    <property type="match status" value="1"/>
</dbReference>
<organism evidence="3 4">
    <name type="scientific">Marinobacter adhaerens</name>
    <dbReference type="NCBI Taxonomy" id="1033846"/>
    <lineage>
        <taxon>Bacteria</taxon>
        <taxon>Pseudomonadati</taxon>
        <taxon>Pseudomonadota</taxon>
        <taxon>Gammaproteobacteria</taxon>
        <taxon>Pseudomonadales</taxon>
        <taxon>Marinobacteraceae</taxon>
        <taxon>Marinobacter</taxon>
    </lineage>
</organism>
<dbReference type="Proteomes" id="UP000536442">
    <property type="component" value="Unassembled WGS sequence"/>
</dbReference>
<protein>
    <submittedName>
        <fullName evidence="3">Glycosyltransferase</fullName>
    </submittedName>
</protein>
<dbReference type="PANTHER" id="PTHR43685:SF2">
    <property type="entry name" value="GLYCOSYLTRANSFERASE 2-LIKE DOMAIN-CONTAINING PROTEIN"/>
    <property type="match status" value="1"/>
</dbReference>
<reference evidence="3 4" key="1">
    <citation type="submission" date="2020-03" db="EMBL/GenBank/DDBJ databases">
        <title>Metagenomic, metatranscriptomic, and metabolomic analyses revealed the key microbes and metabolic features during the fermentation of ganjang, Korean traditional soy sauce.</title>
        <authorList>
            <person name="Chun B.H."/>
            <person name="Jeon C.O."/>
        </authorList>
    </citation>
    <scope>NUCLEOTIDE SEQUENCE [LARGE SCALE GENOMIC DNA]</scope>
    <source>
        <strain evidence="3 4">KG14</strain>
    </source>
</reference>
<keyword evidence="1" id="KW-1133">Transmembrane helix</keyword>
<dbReference type="InterPro" id="IPR050834">
    <property type="entry name" value="Glycosyltransf_2"/>
</dbReference>
<feature type="transmembrane region" description="Helical" evidence="1">
    <location>
        <begin position="278"/>
        <end position="295"/>
    </location>
</feature>
<feature type="transmembrane region" description="Helical" evidence="1">
    <location>
        <begin position="250"/>
        <end position="266"/>
    </location>
</feature>
<dbReference type="AlphaFoldDB" id="A0A851HLI5"/>
<feature type="domain" description="Glycosyltransferase 2-like" evidence="2">
    <location>
        <begin position="7"/>
        <end position="128"/>
    </location>
</feature>
<feature type="transmembrane region" description="Helical" evidence="1">
    <location>
        <begin position="225"/>
        <end position="244"/>
    </location>
</feature>
<evidence type="ECO:0000256" key="1">
    <source>
        <dbReference type="SAM" id="Phobius"/>
    </source>
</evidence>
<keyword evidence="4" id="KW-1185">Reference proteome</keyword>
<proteinExistence type="predicted"/>
<evidence type="ECO:0000313" key="4">
    <source>
        <dbReference type="Proteomes" id="UP000536442"/>
    </source>
</evidence>
<keyword evidence="1" id="KW-0472">Membrane</keyword>
<keyword evidence="3" id="KW-0808">Transferase</keyword>
<name>A0A851HLI5_9GAMM</name>
<dbReference type="Pfam" id="PF00535">
    <property type="entry name" value="Glycos_transf_2"/>
    <property type="match status" value="1"/>
</dbReference>
<dbReference type="GO" id="GO:0016740">
    <property type="term" value="F:transferase activity"/>
    <property type="evidence" value="ECO:0007669"/>
    <property type="project" value="UniProtKB-KW"/>
</dbReference>
<gene>
    <name evidence="3" type="ORF">HLV39_02780</name>
</gene>
<keyword evidence="1" id="KW-0812">Transmembrane</keyword>
<dbReference type="InterPro" id="IPR029044">
    <property type="entry name" value="Nucleotide-diphossugar_trans"/>
</dbReference>
<sequence>MTIKYISVIVPAHNEEEFIECCLGSLEKQVYLKDNFEVIVVNNNSTDKTLELAQHFDVKIINQKDGPVGAVRNAGAKAAQGEYLAFIDADCIAPPKWLALGIEALSSDDAVYGGGYNLRPSPYWIEKAWILEDKIPPKELLGGCIFIKKIDFFSIGGFDEDITSGEDTNLSLSLKSHGYNVKLTNRLSVVHLGNPTSLKHFLTRQVWHSENYIQNWNNTKNDPTFYLLLTFLFSLTFLFLNVALDNANGAGAALTIIFSVPLMFTIKRLYRSRNIERNLRMFFSIYFLDFLYLLGRSAGLGKSILKWVSPIRKKISQQ</sequence>
<evidence type="ECO:0000259" key="2">
    <source>
        <dbReference type="Pfam" id="PF00535"/>
    </source>
</evidence>
<dbReference type="InterPro" id="IPR001173">
    <property type="entry name" value="Glyco_trans_2-like"/>
</dbReference>
<dbReference type="GO" id="GO:0044010">
    <property type="term" value="P:single-species biofilm formation"/>
    <property type="evidence" value="ECO:0007669"/>
    <property type="project" value="TreeGrafter"/>
</dbReference>
<evidence type="ECO:0000313" key="3">
    <source>
        <dbReference type="EMBL" id="NWN90424.1"/>
    </source>
</evidence>
<dbReference type="SUPFAM" id="SSF53448">
    <property type="entry name" value="Nucleotide-diphospho-sugar transferases"/>
    <property type="match status" value="1"/>
</dbReference>
<accession>A0A851HLI5</accession>
<comment type="caution">
    <text evidence="3">The sequence shown here is derived from an EMBL/GenBank/DDBJ whole genome shotgun (WGS) entry which is preliminary data.</text>
</comment>
<dbReference type="Gene3D" id="3.90.550.10">
    <property type="entry name" value="Spore Coat Polysaccharide Biosynthesis Protein SpsA, Chain A"/>
    <property type="match status" value="1"/>
</dbReference>
<dbReference type="EMBL" id="JABEVQ010000002">
    <property type="protein sequence ID" value="NWN90424.1"/>
    <property type="molecule type" value="Genomic_DNA"/>
</dbReference>